<dbReference type="InterPro" id="IPR015943">
    <property type="entry name" value="WD40/YVTN_repeat-like_dom_sf"/>
</dbReference>
<dbReference type="EMBL" id="DSVQ01000006">
    <property type="protein sequence ID" value="HGT38225.1"/>
    <property type="molecule type" value="Genomic_DNA"/>
</dbReference>
<accession>A0A7C4QNC3</accession>
<reference evidence="1" key="1">
    <citation type="journal article" date="2020" name="mSystems">
        <title>Genome- and Community-Level Interaction Insights into Carbon Utilization and Element Cycling Functions of Hydrothermarchaeota in Hydrothermal Sediment.</title>
        <authorList>
            <person name="Zhou Z."/>
            <person name="Liu Y."/>
            <person name="Xu W."/>
            <person name="Pan J."/>
            <person name="Luo Z.H."/>
            <person name="Li M."/>
        </authorList>
    </citation>
    <scope>NUCLEOTIDE SEQUENCE [LARGE SCALE GENOMIC DNA]</scope>
    <source>
        <strain evidence="1">SpSt-508</strain>
    </source>
</reference>
<organism evidence="1">
    <name type="scientific">Schlesneria paludicola</name>
    <dbReference type="NCBI Taxonomy" id="360056"/>
    <lineage>
        <taxon>Bacteria</taxon>
        <taxon>Pseudomonadati</taxon>
        <taxon>Planctomycetota</taxon>
        <taxon>Planctomycetia</taxon>
        <taxon>Planctomycetales</taxon>
        <taxon>Planctomycetaceae</taxon>
        <taxon>Schlesneria</taxon>
    </lineage>
</organism>
<keyword evidence="1" id="KW-0808">Transferase</keyword>
<dbReference type="Pfam" id="PF05096">
    <property type="entry name" value="Glu_cyclase_2"/>
    <property type="match status" value="1"/>
</dbReference>
<proteinExistence type="predicted"/>
<dbReference type="Gene3D" id="2.130.10.10">
    <property type="entry name" value="YVTN repeat-like/Quinoprotein amine dehydrogenase"/>
    <property type="match status" value="1"/>
</dbReference>
<dbReference type="AlphaFoldDB" id="A0A7C4QNC3"/>
<dbReference type="InterPro" id="IPR011044">
    <property type="entry name" value="Quino_amine_DH_bsu"/>
</dbReference>
<dbReference type="SUPFAM" id="SSF50969">
    <property type="entry name" value="YVTN repeat-like/Quinoprotein amine dehydrogenase"/>
    <property type="match status" value="1"/>
</dbReference>
<protein>
    <submittedName>
        <fullName evidence="1">Glutaminyl-peptide cyclotransferase</fullName>
    </submittedName>
</protein>
<dbReference type="InterPro" id="IPR007788">
    <property type="entry name" value="QCT"/>
</dbReference>
<comment type="caution">
    <text evidence="1">The sequence shown here is derived from an EMBL/GenBank/DDBJ whole genome shotgun (WGS) entry which is preliminary data.</text>
</comment>
<dbReference type="PANTHER" id="PTHR31270:SF1">
    <property type="entry name" value="GLUTAMINYL-PEPTIDE CYCLOTRANSFERASE"/>
    <property type="match status" value="1"/>
</dbReference>
<name>A0A7C4QNC3_9PLAN</name>
<sequence length="271" mass="30679">MTTAPRNAGNNTNRRLWLALGLVALVGVATAAGWPRDRTPPVDPVRIVAVYPHDPEAFCQGLVFANGVLYEGTGQYGASSLRQIDLATGQIQRQIPLDQSYFGEGITVWGDKLYQLTWKNRLAIVYDLSTLTPVSSFRYSGEGWGLTTDGTWLIMSDGTSTLRFLDPKTFEVRRRLTVRTKAGEVDQLNELEFVEGEIYANIWYSDRIARISPKSGEVLGWLDLSQLWPQRQRPSREHVLNGIAYDAAQKRLFVTGKYWPRLYEIEVLPRR</sequence>
<gene>
    <name evidence="1" type="ORF">ENS64_03015</name>
</gene>
<dbReference type="GO" id="GO:0016603">
    <property type="term" value="F:glutaminyl-peptide cyclotransferase activity"/>
    <property type="evidence" value="ECO:0007669"/>
    <property type="project" value="InterPro"/>
</dbReference>
<dbReference type="PANTHER" id="PTHR31270">
    <property type="entry name" value="GLUTAMINYL-PEPTIDE CYCLOTRANSFERASE"/>
    <property type="match status" value="1"/>
</dbReference>
<evidence type="ECO:0000313" key="1">
    <source>
        <dbReference type="EMBL" id="HGT38225.1"/>
    </source>
</evidence>